<dbReference type="RefSeq" id="WP_193735231.1">
    <property type="nucleotide sequence ID" value="NZ_CP063304.1"/>
</dbReference>
<dbReference type="SUPFAM" id="SSF54862">
    <property type="entry name" value="4Fe-4S ferredoxins"/>
    <property type="match status" value="1"/>
</dbReference>
<keyword evidence="6" id="KW-1185">Reference proteome</keyword>
<dbReference type="KEGG" id="bliq:INP51_12870"/>
<dbReference type="Pfam" id="PF04422">
    <property type="entry name" value="FrhB_FdhB_N"/>
    <property type="match status" value="1"/>
</dbReference>
<dbReference type="GO" id="GO:0051536">
    <property type="term" value="F:iron-sulfur cluster binding"/>
    <property type="evidence" value="ECO:0007669"/>
    <property type="project" value="UniProtKB-KW"/>
</dbReference>
<dbReference type="InterPro" id="IPR007516">
    <property type="entry name" value="Co_F420_Hydgase/DH_bsu_N"/>
</dbReference>
<evidence type="ECO:0000313" key="6">
    <source>
        <dbReference type="Proteomes" id="UP000593601"/>
    </source>
</evidence>
<dbReference type="EMBL" id="CP063304">
    <property type="protein sequence ID" value="QOV18870.1"/>
    <property type="molecule type" value="Genomic_DNA"/>
</dbReference>
<keyword evidence="2" id="KW-0408">Iron</keyword>
<dbReference type="AlphaFoldDB" id="A0A7M2RHQ3"/>
<keyword evidence="3" id="KW-0411">Iron-sulfur</keyword>
<evidence type="ECO:0000256" key="3">
    <source>
        <dbReference type="ARBA" id="ARBA00023014"/>
    </source>
</evidence>
<dbReference type="PROSITE" id="PS00198">
    <property type="entry name" value="4FE4S_FER_1"/>
    <property type="match status" value="1"/>
</dbReference>
<evidence type="ECO:0000256" key="2">
    <source>
        <dbReference type="ARBA" id="ARBA00023004"/>
    </source>
</evidence>
<gene>
    <name evidence="5" type="ORF">INP51_12870</name>
</gene>
<feature type="domain" description="4Fe-4S ferredoxin-type" evidence="4">
    <location>
        <begin position="1"/>
        <end position="29"/>
    </location>
</feature>
<accession>A0A7M2RHQ3</accession>
<protein>
    <submittedName>
        <fullName evidence="5">4Fe-4S binding protein</fullName>
    </submittedName>
</protein>
<proteinExistence type="predicted"/>
<evidence type="ECO:0000256" key="1">
    <source>
        <dbReference type="ARBA" id="ARBA00022723"/>
    </source>
</evidence>
<dbReference type="GO" id="GO:0046872">
    <property type="term" value="F:metal ion binding"/>
    <property type="evidence" value="ECO:0007669"/>
    <property type="project" value="UniProtKB-KW"/>
</dbReference>
<dbReference type="PANTHER" id="PTHR43193:SF2">
    <property type="entry name" value="POLYFERREDOXIN PROTEIN FWDF"/>
    <property type="match status" value="1"/>
</dbReference>
<dbReference type="InterPro" id="IPR017896">
    <property type="entry name" value="4Fe4S_Fe-S-bd"/>
</dbReference>
<sequence>MEICNHTLCTACGTCVNVCSKNAITMKADGEGFPYPVIDESCCVKCGLCQKSCPVNKDTQASEATFYMAWHKYDSVLQKSSSGGAFTAIADYVLSRKGVVFGAAKKTDTQEVCHIMIDDEDGLNKLRLSKYYQSDTKKVYQQEMLKQNRYVLFSGTACQVAGLYSALERWKINVNFPEKLTLSLFHGHKSTC</sequence>
<dbReference type="PANTHER" id="PTHR43193">
    <property type="match status" value="1"/>
</dbReference>
<evidence type="ECO:0000313" key="5">
    <source>
        <dbReference type="EMBL" id="QOV18870.1"/>
    </source>
</evidence>
<dbReference type="InterPro" id="IPR017900">
    <property type="entry name" value="4Fe4S_Fe_S_CS"/>
</dbReference>
<evidence type="ECO:0000259" key="4">
    <source>
        <dbReference type="PROSITE" id="PS51379"/>
    </source>
</evidence>
<dbReference type="InterPro" id="IPR052977">
    <property type="entry name" value="Polyferredoxin-like_ET"/>
</dbReference>
<feature type="domain" description="4Fe-4S ferredoxin-type" evidence="4">
    <location>
        <begin position="34"/>
        <end position="63"/>
    </location>
</feature>
<organism evidence="5 6">
    <name type="scientific">Blautia liquoris</name>
    <dbReference type="NCBI Taxonomy" id="2779518"/>
    <lineage>
        <taxon>Bacteria</taxon>
        <taxon>Bacillati</taxon>
        <taxon>Bacillota</taxon>
        <taxon>Clostridia</taxon>
        <taxon>Lachnospirales</taxon>
        <taxon>Lachnospiraceae</taxon>
        <taxon>Blautia</taxon>
    </lineage>
</organism>
<reference evidence="5 6" key="1">
    <citation type="submission" date="2020-10" db="EMBL/GenBank/DDBJ databases">
        <title>Blautia liquoris sp.nov., isolated from the mud in a fermentation cellar used for the production of Chinese strong-flavoured liquor.</title>
        <authorList>
            <person name="Lu L."/>
        </authorList>
    </citation>
    <scope>NUCLEOTIDE SEQUENCE [LARGE SCALE GENOMIC DNA]</scope>
    <source>
        <strain evidence="5 6">LZLJ-3</strain>
    </source>
</reference>
<dbReference type="Proteomes" id="UP000593601">
    <property type="component" value="Chromosome"/>
</dbReference>
<dbReference type="Gene3D" id="3.30.70.20">
    <property type="match status" value="1"/>
</dbReference>
<name>A0A7M2RHQ3_9FIRM</name>
<keyword evidence="1" id="KW-0479">Metal-binding</keyword>
<dbReference type="PROSITE" id="PS51379">
    <property type="entry name" value="4FE4S_FER_2"/>
    <property type="match status" value="2"/>
</dbReference>
<dbReference type="Pfam" id="PF12838">
    <property type="entry name" value="Fer4_7"/>
    <property type="match status" value="1"/>
</dbReference>